<dbReference type="EMBL" id="SACN01000001">
    <property type="protein sequence ID" value="RVT94925.1"/>
    <property type="molecule type" value="Genomic_DNA"/>
</dbReference>
<evidence type="ECO:0000259" key="4">
    <source>
        <dbReference type="Pfam" id="PF10531"/>
    </source>
</evidence>
<evidence type="ECO:0000256" key="2">
    <source>
        <dbReference type="SAM" id="SignalP"/>
    </source>
</evidence>
<accession>A0A437MBC2</accession>
<dbReference type="Proteomes" id="UP000282971">
    <property type="component" value="Unassembled WGS sequence"/>
</dbReference>
<dbReference type="Pfam" id="PF02563">
    <property type="entry name" value="Poly_export"/>
    <property type="match status" value="1"/>
</dbReference>
<dbReference type="InterPro" id="IPR003715">
    <property type="entry name" value="Poly_export_N"/>
</dbReference>
<dbReference type="GO" id="GO:0015159">
    <property type="term" value="F:polysaccharide transmembrane transporter activity"/>
    <property type="evidence" value="ECO:0007669"/>
    <property type="project" value="InterPro"/>
</dbReference>
<feature type="signal peptide" evidence="2">
    <location>
        <begin position="1"/>
        <end position="24"/>
    </location>
</feature>
<dbReference type="InterPro" id="IPR049712">
    <property type="entry name" value="Poly_export"/>
</dbReference>
<evidence type="ECO:0000313" key="6">
    <source>
        <dbReference type="Proteomes" id="UP000282971"/>
    </source>
</evidence>
<name>A0A437MBC2_9SPHN</name>
<dbReference type="InterPro" id="IPR019554">
    <property type="entry name" value="Soluble_ligand-bd"/>
</dbReference>
<dbReference type="Gene3D" id="3.10.560.10">
    <property type="entry name" value="Outer membrane lipoprotein wza domain like"/>
    <property type="match status" value="1"/>
</dbReference>
<keyword evidence="1 2" id="KW-0732">Signal</keyword>
<dbReference type="PANTHER" id="PTHR33619:SF3">
    <property type="entry name" value="POLYSACCHARIDE EXPORT PROTEIN GFCE-RELATED"/>
    <property type="match status" value="1"/>
</dbReference>
<dbReference type="Pfam" id="PF10531">
    <property type="entry name" value="SLBB"/>
    <property type="match status" value="1"/>
</dbReference>
<dbReference type="AlphaFoldDB" id="A0A437MBC2"/>
<keyword evidence="5" id="KW-0762">Sugar transport</keyword>
<keyword evidence="6" id="KW-1185">Reference proteome</keyword>
<sequence length="210" mass="21843">MRKPVVGAIFAAMLAGLSAAPALAQTSAAVAAVSDAPVAPSPLKPYRINPGDEIEVYVWGDERLQRALKVLPDGSVSFPLVGRIDALNKLPSDLETVITAGLADQYRNGVPRVTVAVKNPAGLSFSVAGRVKAPGSFTPGHYMNVLEAVSVAGGPTEFADLSKVKIYRKRGAQLTVIDVKLDSAMKGSPTQADLQSGLVELQSGDVVVVP</sequence>
<feature type="domain" description="Soluble ligand binding" evidence="4">
    <location>
        <begin position="126"/>
        <end position="173"/>
    </location>
</feature>
<dbReference type="OrthoDB" id="9808948at2"/>
<protein>
    <submittedName>
        <fullName evidence="5">Sugar transporter</fullName>
    </submittedName>
</protein>
<keyword evidence="5" id="KW-0813">Transport</keyword>
<comment type="caution">
    <text evidence="5">The sequence shown here is derived from an EMBL/GenBank/DDBJ whole genome shotgun (WGS) entry which is preliminary data.</text>
</comment>
<organism evidence="5 6">
    <name type="scientific">Sphingomonas crocodyli</name>
    <dbReference type="NCBI Taxonomy" id="1979270"/>
    <lineage>
        <taxon>Bacteria</taxon>
        <taxon>Pseudomonadati</taxon>
        <taxon>Pseudomonadota</taxon>
        <taxon>Alphaproteobacteria</taxon>
        <taxon>Sphingomonadales</taxon>
        <taxon>Sphingomonadaceae</taxon>
        <taxon>Sphingomonas</taxon>
    </lineage>
</organism>
<dbReference type="PANTHER" id="PTHR33619">
    <property type="entry name" value="POLYSACCHARIDE EXPORT PROTEIN GFCE-RELATED"/>
    <property type="match status" value="1"/>
</dbReference>
<feature type="chain" id="PRO_5019552723" evidence="2">
    <location>
        <begin position="25"/>
        <end position="210"/>
    </location>
</feature>
<evidence type="ECO:0000259" key="3">
    <source>
        <dbReference type="Pfam" id="PF02563"/>
    </source>
</evidence>
<feature type="domain" description="Polysaccharide export protein N-terminal" evidence="3">
    <location>
        <begin position="44"/>
        <end position="118"/>
    </location>
</feature>
<reference evidence="5 6" key="1">
    <citation type="submission" date="2019-01" db="EMBL/GenBank/DDBJ databases">
        <authorList>
            <person name="Chen W.-M."/>
        </authorList>
    </citation>
    <scope>NUCLEOTIDE SEQUENCE [LARGE SCALE GENOMIC DNA]</scope>
    <source>
        <strain evidence="5 6">CCP-7</strain>
    </source>
</reference>
<gene>
    <name evidence="5" type="ORF">EOD43_14295</name>
</gene>
<proteinExistence type="predicted"/>
<evidence type="ECO:0000256" key="1">
    <source>
        <dbReference type="ARBA" id="ARBA00022729"/>
    </source>
</evidence>
<evidence type="ECO:0000313" key="5">
    <source>
        <dbReference type="EMBL" id="RVT94925.1"/>
    </source>
</evidence>
<dbReference type="RefSeq" id="WP_127744501.1">
    <property type="nucleotide sequence ID" value="NZ_SACN01000001.1"/>
</dbReference>